<reference evidence="2 3" key="1">
    <citation type="journal article" date="2019" name="Sci. Transl. Med.">
        <title>Quorum sensing between bacterial species on the skin protects against epidermal injury in atopic dermatitis.</title>
        <authorList>
            <person name="Williams M.R."/>
        </authorList>
    </citation>
    <scope>NUCLEOTIDE SEQUENCE [LARGE SCALE GENOMIC DNA]</scope>
    <source>
        <strain evidence="2 3">H8</strain>
    </source>
</reference>
<keyword evidence="1" id="KW-0472">Membrane</keyword>
<dbReference type="Proteomes" id="UP000291949">
    <property type="component" value="Unassembled WGS sequence"/>
</dbReference>
<dbReference type="GeneID" id="93668835"/>
<evidence type="ECO:0000313" key="2">
    <source>
        <dbReference type="EMBL" id="TBW76517.1"/>
    </source>
</evidence>
<organism evidence="2 3">
    <name type="scientific">Staphylococcus capitis</name>
    <dbReference type="NCBI Taxonomy" id="29388"/>
    <lineage>
        <taxon>Bacteria</taxon>
        <taxon>Bacillati</taxon>
        <taxon>Bacillota</taxon>
        <taxon>Bacilli</taxon>
        <taxon>Bacillales</taxon>
        <taxon>Staphylococcaceae</taxon>
        <taxon>Staphylococcus</taxon>
    </lineage>
</organism>
<evidence type="ECO:0000256" key="1">
    <source>
        <dbReference type="SAM" id="Phobius"/>
    </source>
</evidence>
<keyword evidence="1" id="KW-1133">Transmembrane helix</keyword>
<evidence type="ECO:0000313" key="3">
    <source>
        <dbReference type="Proteomes" id="UP000291949"/>
    </source>
</evidence>
<sequence>MRKVILFLFIILNLLAIITSLAQPLTVSNFSLRVMFVALSFVLSIFFSLIRTSRFDTILSMISVIIAFIHIAIIAQSTYEYLY</sequence>
<accession>A0A4Q9WIM9</accession>
<name>A0A4Q9WIM9_STACP</name>
<feature type="transmembrane region" description="Helical" evidence="1">
    <location>
        <begin position="57"/>
        <end position="79"/>
    </location>
</feature>
<proteinExistence type="predicted"/>
<gene>
    <name evidence="2" type="ORF">EQ811_06515</name>
</gene>
<feature type="transmembrane region" description="Helical" evidence="1">
    <location>
        <begin position="32"/>
        <end position="50"/>
    </location>
</feature>
<comment type="caution">
    <text evidence="2">The sequence shown here is derived from an EMBL/GenBank/DDBJ whole genome shotgun (WGS) entry which is preliminary data.</text>
</comment>
<dbReference type="RefSeq" id="WP_002432919.1">
    <property type="nucleotide sequence ID" value="NZ_AP014956.1"/>
</dbReference>
<protein>
    <submittedName>
        <fullName evidence="2">Uncharacterized protein</fullName>
    </submittedName>
</protein>
<dbReference type="EMBL" id="SCHC01000002">
    <property type="protein sequence ID" value="TBW76517.1"/>
    <property type="molecule type" value="Genomic_DNA"/>
</dbReference>
<dbReference type="AlphaFoldDB" id="A0A4Q9WIM9"/>
<keyword evidence="1" id="KW-0812">Transmembrane</keyword>